<dbReference type="InterPro" id="IPR000873">
    <property type="entry name" value="AMP-dep_synth/lig_dom"/>
</dbReference>
<dbReference type="InterPro" id="IPR050237">
    <property type="entry name" value="ATP-dep_AMP-bd_enzyme"/>
</dbReference>
<dbReference type="OrthoDB" id="9803968at2"/>
<dbReference type="SUPFAM" id="SSF56801">
    <property type="entry name" value="Acetyl-CoA synthetase-like"/>
    <property type="match status" value="1"/>
</dbReference>
<dbReference type="InterPro" id="IPR042099">
    <property type="entry name" value="ANL_N_sf"/>
</dbReference>
<dbReference type="CDD" id="cd04433">
    <property type="entry name" value="AFD_class_I"/>
    <property type="match status" value="1"/>
</dbReference>
<protein>
    <submittedName>
        <fullName evidence="4">Long-chain fatty acid--CoA ligase</fullName>
    </submittedName>
</protein>
<sequence length="797" mass="85434">MGGRTRAPPAAPGQRGAADDRAAHARGGPPRQRLDRARRRRTVHVRRRAARPARVRPRQPERRARPGGAARPGHDRPAGGRGAGPHAGRRGRRARPVRGVPLQRRDGPDHGRTARLHGARLRRHARLRRAAWRGRAAIRARHRARRAVREHAVALRARGARPGAGARAAGPAHAGPVAAPGRGLPAPARGTVSGPKSGRRGGPVTPALLAAALAAAALAYLAFALARLGFAQRLALLVRIPADLSGVLQQASRRYGARPLISLQHPLDWAGPGSDQWSARQVEDSCARLAAVWSLLEVRHNERLALYKANQFDLFLFSASAIRAGAIAAPVNGDLAPAVAARYLESIGARVLVTDLAGYTRLFQNPGVEPPASVGKVVITDAPAAHGRANPAQTLSLPALLALGLPPVAPQPRGADDPVYLVHTSGTTGVPKGVILHSRALVEALRSALLLNFVSRRDTALLAVPLSHQVAQLYLYGMLMMGLPCVLNLDGDPRSILDTLARRRPSLFFAFPSTYTRLTAHGSDACRFDSVRIWATIGDASHAVHQRAFRAKGRFFRDLGIPLPGALFIAGLGSSEVGIAALLRIVTPWTARFGRRVGRGTPLGPRLKIVDAAGAPVARGTAGRLMIKGPCLFAGYWNAHGTLFGASRDGWWFTGDLVRRERDGELSHLDREEDAMHTRLGIVHTLPIEEAVLCAPGVLEVSVFGLRDEQGFDLPAAVLALRPDAPRLPPSILLAGLNAQLAPREQLLFLWVIGLDDFPLGATGKTLKRCLRETYSEIARIGSRQHRLAPHAGRQTV</sequence>
<keyword evidence="5" id="KW-1185">Reference proteome</keyword>
<dbReference type="InterPro" id="IPR020845">
    <property type="entry name" value="AMP-binding_CS"/>
</dbReference>
<dbReference type="GO" id="GO:0016878">
    <property type="term" value="F:acid-thiol ligase activity"/>
    <property type="evidence" value="ECO:0007669"/>
    <property type="project" value="UniProtKB-ARBA"/>
</dbReference>
<feature type="compositionally biased region" description="Basic residues" evidence="1">
    <location>
        <begin position="36"/>
        <end position="57"/>
    </location>
</feature>
<feature type="domain" description="AMP-dependent synthetase/ligase" evidence="3">
    <location>
        <begin position="273"/>
        <end position="637"/>
    </location>
</feature>
<keyword evidence="2" id="KW-0472">Membrane</keyword>
<feature type="compositionally biased region" description="Basic residues" evidence="1">
    <location>
        <begin position="87"/>
        <end position="96"/>
    </location>
</feature>
<dbReference type="EMBL" id="PXWF02000256">
    <property type="protein sequence ID" value="PWF45374.1"/>
    <property type="molecule type" value="Genomic_DNA"/>
</dbReference>
<comment type="caution">
    <text evidence="4">The sequence shown here is derived from an EMBL/GenBank/DDBJ whole genome shotgun (WGS) entry which is preliminary data.</text>
</comment>
<evidence type="ECO:0000256" key="1">
    <source>
        <dbReference type="SAM" id="MobiDB-lite"/>
    </source>
</evidence>
<dbReference type="AlphaFoldDB" id="A0A2U2HHJ1"/>
<evidence type="ECO:0000313" key="5">
    <source>
        <dbReference type="Proteomes" id="UP000241421"/>
    </source>
</evidence>
<feature type="transmembrane region" description="Helical" evidence="2">
    <location>
        <begin position="207"/>
        <end position="230"/>
    </location>
</feature>
<feature type="compositionally biased region" description="Low complexity" evidence="1">
    <location>
        <begin position="1"/>
        <end position="16"/>
    </location>
</feature>
<feature type="region of interest" description="Disordered" evidence="1">
    <location>
        <begin position="1"/>
        <end position="120"/>
    </location>
</feature>
<feature type="region of interest" description="Disordered" evidence="1">
    <location>
        <begin position="159"/>
        <end position="200"/>
    </location>
</feature>
<keyword evidence="2" id="KW-1133">Transmembrane helix</keyword>
<reference evidence="4 5" key="1">
    <citation type="submission" date="2018-04" db="EMBL/GenBank/DDBJ databases">
        <title>Massilia violaceinigra sp. nov., a novel purple-pigmented bacterium isolated from Tianshan glacier, Xinjiang, China.</title>
        <authorList>
            <person name="Wang H."/>
        </authorList>
    </citation>
    <scope>NUCLEOTIDE SEQUENCE [LARGE SCALE GENOMIC DNA]</scope>
    <source>
        <strain evidence="4 5">B448-2</strain>
    </source>
</reference>
<dbReference type="Gene3D" id="3.30.300.30">
    <property type="match status" value="1"/>
</dbReference>
<dbReference type="InterPro" id="IPR045851">
    <property type="entry name" value="AMP-bd_C_sf"/>
</dbReference>
<proteinExistence type="predicted"/>
<dbReference type="PANTHER" id="PTHR43767">
    <property type="entry name" value="LONG-CHAIN-FATTY-ACID--COA LIGASE"/>
    <property type="match status" value="1"/>
</dbReference>
<accession>A0A2U2HHJ1</accession>
<dbReference type="Pfam" id="PF00501">
    <property type="entry name" value="AMP-binding"/>
    <property type="match status" value="1"/>
</dbReference>
<keyword evidence="2" id="KW-0812">Transmembrane</keyword>
<name>A0A2U2HHJ1_9BURK</name>
<organism evidence="4 5">
    <name type="scientific">Massilia glaciei</name>
    <dbReference type="NCBI Taxonomy" id="1524097"/>
    <lineage>
        <taxon>Bacteria</taxon>
        <taxon>Pseudomonadati</taxon>
        <taxon>Pseudomonadota</taxon>
        <taxon>Betaproteobacteria</taxon>
        <taxon>Burkholderiales</taxon>
        <taxon>Oxalobacteraceae</taxon>
        <taxon>Telluria group</taxon>
        <taxon>Massilia</taxon>
    </lineage>
</organism>
<evidence type="ECO:0000259" key="3">
    <source>
        <dbReference type="Pfam" id="PF00501"/>
    </source>
</evidence>
<dbReference type="Gene3D" id="3.40.50.12780">
    <property type="entry name" value="N-terminal domain of ligase-like"/>
    <property type="match status" value="1"/>
</dbReference>
<dbReference type="Proteomes" id="UP000241421">
    <property type="component" value="Unassembled WGS sequence"/>
</dbReference>
<gene>
    <name evidence="4" type="ORF">C7C56_017920</name>
</gene>
<dbReference type="PROSITE" id="PS00455">
    <property type="entry name" value="AMP_BINDING"/>
    <property type="match status" value="1"/>
</dbReference>
<keyword evidence="4" id="KW-0436">Ligase</keyword>
<evidence type="ECO:0000313" key="4">
    <source>
        <dbReference type="EMBL" id="PWF45374.1"/>
    </source>
</evidence>
<feature type="compositionally biased region" description="Basic and acidic residues" evidence="1">
    <location>
        <begin position="103"/>
        <end position="112"/>
    </location>
</feature>
<feature type="compositionally biased region" description="Low complexity" evidence="1">
    <location>
        <begin position="159"/>
        <end position="190"/>
    </location>
</feature>
<evidence type="ECO:0000256" key="2">
    <source>
        <dbReference type="SAM" id="Phobius"/>
    </source>
</evidence>
<dbReference type="PANTHER" id="PTHR43767:SF1">
    <property type="entry name" value="NONRIBOSOMAL PEPTIDE SYNTHASE PES1 (EUROFUNG)-RELATED"/>
    <property type="match status" value="1"/>
</dbReference>